<dbReference type="InterPro" id="IPR036291">
    <property type="entry name" value="NAD(P)-bd_dom_sf"/>
</dbReference>
<dbReference type="Gene3D" id="3.90.25.10">
    <property type="entry name" value="UDP-galactose 4-epimerase, domain 1"/>
    <property type="match status" value="1"/>
</dbReference>
<dbReference type="Proteomes" id="UP001583177">
    <property type="component" value="Unassembled WGS sequence"/>
</dbReference>
<accession>A0ABR3XVQ7</accession>
<feature type="transmembrane region" description="Helical" evidence="1">
    <location>
        <begin position="235"/>
        <end position="254"/>
    </location>
</feature>
<evidence type="ECO:0000313" key="4">
    <source>
        <dbReference type="Proteomes" id="UP001583177"/>
    </source>
</evidence>
<keyword evidence="1" id="KW-1133">Transmembrane helix</keyword>
<name>A0ABR3XVQ7_9PEZI</name>
<evidence type="ECO:0000259" key="2">
    <source>
        <dbReference type="Pfam" id="PF05368"/>
    </source>
</evidence>
<evidence type="ECO:0000256" key="1">
    <source>
        <dbReference type="SAM" id="Phobius"/>
    </source>
</evidence>
<reference evidence="3 4" key="1">
    <citation type="journal article" date="2024" name="IMA Fungus">
        <title>IMA Genome - F19 : A genome assembly and annotation guide to empower mycologists, including annotated draft genome sequences of Ceratocystis pirilliformis, Diaporthe australafricana, Fusarium ophioides, Paecilomyces lecythidis, and Sporothrix stenoceras.</title>
        <authorList>
            <person name="Aylward J."/>
            <person name="Wilson A.M."/>
            <person name="Visagie C.M."/>
            <person name="Spraker J."/>
            <person name="Barnes I."/>
            <person name="Buitendag C."/>
            <person name="Ceriani C."/>
            <person name="Del Mar Angel L."/>
            <person name="du Plessis D."/>
            <person name="Fuchs T."/>
            <person name="Gasser K."/>
            <person name="Kramer D."/>
            <person name="Li W."/>
            <person name="Munsamy K."/>
            <person name="Piso A."/>
            <person name="Price J.L."/>
            <person name="Sonnekus B."/>
            <person name="Thomas C."/>
            <person name="van der Nest A."/>
            <person name="van Dijk A."/>
            <person name="van Heerden A."/>
            <person name="van Vuuren N."/>
            <person name="Yilmaz N."/>
            <person name="Duong T.A."/>
            <person name="van der Merwe N.A."/>
            <person name="Wingfield M.J."/>
            <person name="Wingfield B.D."/>
        </authorList>
    </citation>
    <scope>NUCLEOTIDE SEQUENCE [LARGE SCALE GENOMIC DNA]</scope>
    <source>
        <strain evidence="3 4">CMW 18300</strain>
    </source>
</reference>
<dbReference type="Gene3D" id="3.40.50.720">
    <property type="entry name" value="NAD(P)-binding Rossmann-like Domain"/>
    <property type="match status" value="1"/>
</dbReference>
<keyword evidence="4" id="KW-1185">Reference proteome</keyword>
<comment type="caution">
    <text evidence="3">The sequence shown here is derived from an EMBL/GenBank/DDBJ whole genome shotgun (WGS) entry which is preliminary data.</text>
</comment>
<keyword evidence="1" id="KW-0812">Transmembrane</keyword>
<evidence type="ECO:0000313" key="3">
    <source>
        <dbReference type="EMBL" id="KAL1880088.1"/>
    </source>
</evidence>
<proteinExistence type="predicted"/>
<dbReference type="InterPro" id="IPR051604">
    <property type="entry name" value="Ergot_Alk_Oxidoreductase"/>
</dbReference>
<keyword evidence="1" id="KW-0472">Membrane</keyword>
<dbReference type="PANTHER" id="PTHR43162">
    <property type="match status" value="1"/>
</dbReference>
<organism evidence="3 4">
    <name type="scientific">Diaporthe australafricana</name>
    <dbReference type="NCBI Taxonomy" id="127596"/>
    <lineage>
        <taxon>Eukaryota</taxon>
        <taxon>Fungi</taxon>
        <taxon>Dikarya</taxon>
        <taxon>Ascomycota</taxon>
        <taxon>Pezizomycotina</taxon>
        <taxon>Sordariomycetes</taxon>
        <taxon>Sordariomycetidae</taxon>
        <taxon>Diaporthales</taxon>
        <taxon>Diaporthaceae</taxon>
        <taxon>Diaporthe</taxon>
    </lineage>
</organism>
<dbReference type="EMBL" id="JAWRVE010000008">
    <property type="protein sequence ID" value="KAL1880088.1"/>
    <property type="molecule type" value="Genomic_DNA"/>
</dbReference>
<feature type="domain" description="NmrA-like" evidence="2">
    <location>
        <begin position="2"/>
        <end position="218"/>
    </location>
</feature>
<dbReference type="PANTHER" id="PTHR43162:SF1">
    <property type="entry name" value="PRESTALK A DIFFERENTIATION PROTEIN A"/>
    <property type="match status" value="1"/>
</dbReference>
<dbReference type="SUPFAM" id="SSF51735">
    <property type="entry name" value="NAD(P)-binding Rossmann-fold domains"/>
    <property type="match status" value="1"/>
</dbReference>
<dbReference type="InterPro" id="IPR008030">
    <property type="entry name" value="NmrA-like"/>
</dbReference>
<protein>
    <recommendedName>
        <fullName evidence="2">NmrA-like domain-containing protein</fullName>
    </recommendedName>
</protein>
<gene>
    <name evidence="3" type="ORF">Daus18300_001451</name>
</gene>
<dbReference type="Pfam" id="PF05368">
    <property type="entry name" value="NmrA"/>
    <property type="match status" value="1"/>
</dbReference>
<sequence length="255" mass="27858">MSGCKTFFLLTPPAPNQLDMEINSVNAAISTGTVEFIVKIAASDQRAETGVPWAKAHFFAEKHMREACDKAGIKWASIRPSGFMSNLSNAAPAIQRGFLPQTSGDGRGPWVDTADVAAVAHRVILDGPAKHASKVYNLTGPQRLNMSEFAAIFSRTIGHRVRYLHLPAPIFKRMVKLGGADDFMADGLVAQFVEIVRENDDVDVSHDIQEVLGRPATSVEQWCVRNRDKFEGFDVLPYLASGLVAGVAVLIYLVY</sequence>